<comment type="caution">
    <text evidence="1">The sequence shown here is derived from an EMBL/GenBank/DDBJ whole genome shotgun (WGS) entry which is preliminary data.</text>
</comment>
<organism evidence="1 2">
    <name type="scientific">Brassica napus</name>
    <name type="common">Rape</name>
    <dbReference type="NCBI Taxonomy" id="3708"/>
    <lineage>
        <taxon>Eukaryota</taxon>
        <taxon>Viridiplantae</taxon>
        <taxon>Streptophyta</taxon>
        <taxon>Embryophyta</taxon>
        <taxon>Tracheophyta</taxon>
        <taxon>Spermatophyta</taxon>
        <taxon>Magnoliopsida</taxon>
        <taxon>eudicotyledons</taxon>
        <taxon>Gunneridae</taxon>
        <taxon>Pentapetalae</taxon>
        <taxon>rosids</taxon>
        <taxon>malvids</taxon>
        <taxon>Brassicales</taxon>
        <taxon>Brassicaceae</taxon>
        <taxon>Brassiceae</taxon>
        <taxon>Brassica</taxon>
    </lineage>
</organism>
<proteinExistence type="predicted"/>
<evidence type="ECO:0008006" key="3">
    <source>
        <dbReference type="Google" id="ProtNLM"/>
    </source>
</evidence>
<sequence>MDSPPPQAEDGGVLAMEVLGESNALLSSEGVLIQAQDGDSIQAHEGNDGSDLGIRAEKADLVSYAKVVREVLPETDRYVPDFVVKYGVSDVSVPEDLMIDVEPLWKSFVVGYFMNDASHIGMIHSTVNRIWSSPGKVSKIDVQFIGKKMGSVEKVLGQRQGKEVVSDLLNELEKSPVIASLSDVVRIASAKDMRLFINNLSSGKETENWIIIGE</sequence>
<evidence type="ECO:0000313" key="2">
    <source>
        <dbReference type="Proteomes" id="UP000824890"/>
    </source>
</evidence>
<evidence type="ECO:0000313" key="1">
    <source>
        <dbReference type="EMBL" id="KAH0929038.1"/>
    </source>
</evidence>
<name>A0ABQ8DI86_BRANA</name>
<keyword evidence="2" id="KW-1185">Reference proteome</keyword>
<accession>A0ABQ8DI86</accession>
<dbReference type="EMBL" id="JAGKQM010000004">
    <property type="protein sequence ID" value="KAH0929038.1"/>
    <property type="molecule type" value="Genomic_DNA"/>
</dbReference>
<gene>
    <name evidence="1" type="ORF">HID58_014765</name>
</gene>
<reference evidence="1 2" key="1">
    <citation type="submission" date="2021-05" db="EMBL/GenBank/DDBJ databases">
        <title>Genome Assembly of Synthetic Allotetraploid Brassica napus Reveals Homoeologous Exchanges between Subgenomes.</title>
        <authorList>
            <person name="Davis J.T."/>
        </authorList>
    </citation>
    <scope>NUCLEOTIDE SEQUENCE [LARGE SCALE GENOMIC DNA]</scope>
    <source>
        <strain evidence="2">cv. Da-Ae</strain>
        <tissue evidence="1">Seedling</tissue>
    </source>
</reference>
<dbReference type="Proteomes" id="UP000824890">
    <property type="component" value="Unassembled WGS sequence"/>
</dbReference>
<protein>
    <recommendedName>
        <fullName evidence="3">DUF4283 domain-containing protein</fullName>
    </recommendedName>
</protein>